<keyword evidence="4 5" id="KW-0472">Membrane</keyword>
<evidence type="ECO:0000259" key="6">
    <source>
        <dbReference type="Pfam" id="PF01957"/>
    </source>
</evidence>
<name>A0ABU9U900_9SPIR</name>
<keyword evidence="3 5" id="KW-1133">Transmembrane helix</keyword>
<protein>
    <submittedName>
        <fullName evidence="7">NfeD family protein</fullName>
    </submittedName>
</protein>
<comment type="subcellular location">
    <subcellularLocation>
        <location evidence="1">Membrane</location>
        <topology evidence="1">Multi-pass membrane protein</topology>
    </subcellularLocation>
</comment>
<sequence length="158" mass="17940">METYIPVLWAIGGLVLILSEFWVSGFVIFFFGTGAIINAIITYFLPIRDNIPLQILLWAINSMLTLFLLRRFIAPLFAGKTIDPEKDTEGEGEKVLVVEDISSDKPGRIRYKGTFWTAITYDEEPIRKDSYAIILEKEGLKFIVSAADEPLFDKTQND</sequence>
<evidence type="ECO:0000256" key="4">
    <source>
        <dbReference type="ARBA" id="ARBA00023136"/>
    </source>
</evidence>
<keyword evidence="8" id="KW-1185">Reference proteome</keyword>
<dbReference type="InterPro" id="IPR012340">
    <property type="entry name" value="NA-bd_OB-fold"/>
</dbReference>
<feature type="transmembrane region" description="Helical" evidence="5">
    <location>
        <begin position="21"/>
        <end position="45"/>
    </location>
</feature>
<dbReference type="Proteomes" id="UP001466331">
    <property type="component" value="Unassembled WGS sequence"/>
</dbReference>
<evidence type="ECO:0000256" key="3">
    <source>
        <dbReference type="ARBA" id="ARBA00022989"/>
    </source>
</evidence>
<feature type="transmembrane region" description="Helical" evidence="5">
    <location>
        <begin position="51"/>
        <end position="69"/>
    </location>
</feature>
<evidence type="ECO:0000256" key="2">
    <source>
        <dbReference type="ARBA" id="ARBA00022692"/>
    </source>
</evidence>
<dbReference type="Pfam" id="PF01957">
    <property type="entry name" value="NfeD"/>
    <property type="match status" value="1"/>
</dbReference>
<organism evidence="7 8">
    <name type="scientific">Rarispira pelagica</name>
    <dbReference type="NCBI Taxonomy" id="3141764"/>
    <lineage>
        <taxon>Bacteria</taxon>
        <taxon>Pseudomonadati</taxon>
        <taxon>Spirochaetota</taxon>
        <taxon>Spirochaetia</taxon>
        <taxon>Winmispirales</taxon>
        <taxon>Winmispiraceae</taxon>
        <taxon>Rarispira</taxon>
    </lineage>
</organism>
<keyword evidence="2 5" id="KW-0812">Transmembrane</keyword>
<dbReference type="RefSeq" id="WP_420068595.1">
    <property type="nucleotide sequence ID" value="NZ_JBCHKQ010000001.1"/>
</dbReference>
<dbReference type="InterPro" id="IPR002810">
    <property type="entry name" value="NfeD-like_C"/>
</dbReference>
<comment type="caution">
    <text evidence="7">The sequence shown here is derived from an EMBL/GenBank/DDBJ whole genome shotgun (WGS) entry which is preliminary data.</text>
</comment>
<dbReference type="PANTHER" id="PTHR33507:SF3">
    <property type="entry name" value="INNER MEMBRANE PROTEIN YBBJ"/>
    <property type="match status" value="1"/>
</dbReference>
<dbReference type="InterPro" id="IPR052165">
    <property type="entry name" value="Membrane_assoc_protease"/>
</dbReference>
<reference evidence="7 8" key="1">
    <citation type="submission" date="2024-03" db="EMBL/GenBank/DDBJ databases">
        <title>Ignisphaera cupida sp. nov., a hyperthermophilic hydrolytic archaeon from a hot spring of Kamchatka, and proposal of Ignisphaeraceae fam. nov.</title>
        <authorList>
            <person name="Podosokorskaya O.A."/>
            <person name="Elcheninov A.G."/>
            <person name="Maltseva A.I."/>
            <person name="Zayulina K.S."/>
            <person name="Novikov A."/>
            <person name="Merkel A.Y."/>
        </authorList>
    </citation>
    <scope>NUCLEOTIDE SEQUENCE [LARGE SCALE GENOMIC DNA]</scope>
    <source>
        <strain evidence="7 8">38H-sp</strain>
    </source>
</reference>
<feature type="domain" description="NfeD-like C-terminal" evidence="6">
    <location>
        <begin position="92"/>
        <end position="144"/>
    </location>
</feature>
<evidence type="ECO:0000256" key="5">
    <source>
        <dbReference type="SAM" id="Phobius"/>
    </source>
</evidence>
<evidence type="ECO:0000313" key="7">
    <source>
        <dbReference type="EMBL" id="MEM5947143.1"/>
    </source>
</evidence>
<evidence type="ECO:0000313" key="8">
    <source>
        <dbReference type="Proteomes" id="UP001466331"/>
    </source>
</evidence>
<accession>A0ABU9U900</accession>
<dbReference type="PANTHER" id="PTHR33507">
    <property type="entry name" value="INNER MEMBRANE PROTEIN YBBJ"/>
    <property type="match status" value="1"/>
</dbReference>
<gene>
    <name evidence="7" type="ORF">WKV44_01145</name>
</gene>
<proteinExistence type="predicted"/>
<dbReference type="Gene3D" id="2.40.50.140">
    <property type="entry name" value="Nucleic acid-binding proteins"/>
    <property type="match status" value="1"/>
</dbReference>
<dbReference type="EMBL" id="JBCHKQ010000001">
    <property type="protein sequence ID" value="MEM5947143.1"/>
    <property type="molecule type" value="Genomic_DNA"/>
</dbReference>
<evidence type="ECO:0000256" key="1">
    <source>
        <dbReference type="ARBA" id="ARBA00004141"/>
    </source>
</evidence>